<reference evidence="3" key="1">
    <citation type="journal article" date="2019" name="Int. J. Syst. Evol. Microbiol.">
        <title>The Global Catalogue of Microorganisms (GCM) 10K type strain sequencing project: providing services to taxonomists for standard genome sequencing and annotation.</title>
        <authorList>
            <consortium name="The Broad Institute Genomics Platform"/>
            <consortium name="The Broad Institute Genome Sequencing Center for Infectious Disease"/>
            <person name="Wu L."/>
            <person name="Ma J."/>
        </authorList>
    </citation>
    <scope>NUCLEOTIDE SEQUENCE [LARGE SCALE GENOMIC DNA]</scope>
    <source>
        <strain evidence="3">CCUG 54939</strain>
    </source>
</reference>
<keyword evidence="3" id="KW-1185">Reference proteome</keyword>
<dbReference type="Proteomes" id="UP001595692">
    <property type="component" value="Unassembled WGS sequence"/>
</dbReference>
<name>A0ABV8CR44_9GAMM</name>
<dbReference type="PANTHER" id="PTHR38032">
    <property type="entry name" value="POLYMERASE-RELATED"/>
    <property type="match status" value="1"/>
</dbReference>
<evidence type="ECO:0000313" key="3">
    <source>
        <dbReference type="Proteomes" id="UP001595692"/>
    </source>
</evidence>
<sequence>MNTTTNLSVDWFYLSSDRQFVLLAVEPVDQPVDARQLGALFAQSPFNKYQTSDKALKDAAEALNKISAAQPGETNSHSVLIIARRLDGQVEIKLAKDEMSATAQLYSPFAGNPVSEGMLRAGLEKAGVTHGLLDAAIRDLVQKSAIGEPGCLTAGIVAAGELPQDGADSRFVRLVPTLSERVLKPQVTDEAHDVVDLRDLGAMATVAVDDVLMRRYPPEPGITGFTVTGTPLPAKDGCELPLIAGDGVRISPDDNNVLLAMREGLPLEIEQGMAVDEVLTIQDVTAKFGHIEFSGSILIKGNVCDGMRVKAGGCISVGGVVDSAHIEAGSDLVVDKGIIGHPVAKSAQYSCSVRAGGKVIAKFAQYANIVAEGDIVISSQLLHSHVTSAARVVVSDEGRRKGTLLGGQVCAGEQILAVVIGGPADNSTQLTIIGDFSELLERRKWLRGEIEHNIEVLHQLDDANSKVAQLPSSEKRNQLASKISATRGHLCRQLKSEEEELDAVNAARDAALARARVYCCRHLHPGVSIEMAGMRLVTQEEHQQCQVCHQDGELVVEPLLDIP</sequence>
<evidence type="ECO:0000313" key="2">
    <source>
        <dbReference type="EMBL" id="MFC3914682.1"/>
    </source>
</evidence>
<comment type="caution">
    <text evidence="2">The sequence shown here is derived from an EMBL/GenBank/DDBJ whole genome shotgun (WGS) entry which is preliminary data.</text>
</comment>
<dbReference type="InterPro" id="IPR046866">
    <property type="entry name" value="FapA_N"/>
</dbReference>
<dbReference type="Pfam" id="PF03961">
    <property type="entry name" value="FapA"/>
    <property type="match status" value="1"/>
</dbReference>
<dbReference type="InterPro" id="IPR046865">
    <property type="entry name" value="FapA_b_solenoid"/>
</dbReference>
<dbReference type="Pfam" id="PF20250">
    <property type="entry name" value="FapA_N"/>
    <property type="match status" value="1"/>
</dbReference>
<accession>A0ABV8CR44</accession>
<evidence type="ECO:0000259" key="1">
    <source>
        <dbReference type="Pfam" id="PF20250"/>
    </source>
</evidence>
<feature type="domain" description="Flagellar Assembly Protein A N-terminal region" evidence="1">
    <location>
        <begin position="90"/>
        <end position="269"/>
    </location>
</feature>
<dbReference type="RefSeq" id="WP_377153840.1">
    <property type="nucleotide sequence ID" value="NZ_JBHSAF010000014.1"/>
</dbReference>
<proteinExistence type="predicted"/>
<protein>
    <submittedName>
        <fullName evidence="2">DUF342 domain-containing protein</fullName>
    </submittedName>
</protein>
<dbReference type="EMBL" id="JBHSAF010000014">
    <property type="protein sequence ID" value="MFC3914682.1"/>
    <property type="molecule type" value="Genomic_DNA"/>
</dbReference>
<organism evidence="2 3">
    <name type="scientific">Pseudaeromonas sharmana</name>
    <dbReference type="NCBI Taxonomy" id="328412"/>
    <lineage>
        <taxon>Bacteria</taxon>
        <taxon>Pseudomonadati</taxon>
        <taxon>Pseudomonadota</taxon>
        <taxon>Gammaproteobacteria</taxon>
        <taxon>Aeromonadales</taxon>
        <taxon>Aeromonadaceae</taxon>
        <taxon>Pseudaeromonas</taxon>
    </lineage>
</organism>
<gene>
    <name evidence="2" type="ORF">ACFOSS_14630</name>
</gene>
<dbReference type="PANTHER" id="PTHR38032:SF1">
    <property type="entry name" value="RNA-BINDING PROTEIN KHPB N-TERMINAL DOMAIN-CONTAINING PROTEIN"/>
    <property type="match status" value="1"/>
</dbReference>
<dbReference type="InterPro" id="IPR005646">
    <property type="entry name" value="FapA"/>
</dbReference>